<name>A0A7F5R7J0_AGRPL</name>
<dbReference type="OrthoDB" id="67700at2759"/>
<evidence type="ECO:0000256" key="6">
    <source>
        <dbReference type="ARBA" id="ARBA00022737"/>
    </source>
</evidence>
<dbReference type="Proteomes" id="UP000192223">
    <property type="component" value="Unplaced"/>
</dbReference>
<dbReference type="GO" id="GO:0030276">
    <property type="term" value="F:clathrin binding"/>
    <property type="evidence" value="ECO:0007669"/>
    <property type="project" value="TreeGrafter"/>
</dbReference>
<keyword evidence="11" id="KW-0968">Cytoplasmic vesicle</keyword>
<dbReference type="SUPFAM" id="SSF49562">
    <property type="entry name" value="C2 domain (Calcium/lipid-binding domain, CaLB)"/>
    <property type="match status" value="2"/>
</dbReference>
<feature type="domain" description="C2" evidence="14">
    <location>
        <begin position="173"/>
        <end position="293"/>
    </location>
</feature>
<dbReference type="PANTHER" id="PTHR10024">
    <property type="entry name" value="SYNAPTOTAGMIN"/>
    <property type="match status" value="1"/>
</dbReference>
<dbReference type="PROSITE" id="PS50004">
    <property type="entry name" value="C2"/>
    <property type="match status" value="2"/>
</dbReference>
<dbReference type="GO" id="GO:0048488">
    <property type="term" value="P:synaptic vesicle endocytosis"/>
    <property type="evidence" value="ECO:0007669"/>
    <property type="project" value="TreeGrafter"/>
</dbReference>
<dbReference type="GO" id="GO:0031045">
    <property type="term" value="C:dense core granule"/>
    <property type="evidence" value="ECO:0007669"/>
    <property type="project" value="TreeGrafter"/>
</dbReference>
<reference evidence="16" key="1">
    <citation type="submission" date="2025-08" db="UniProtKB">
        <authorList>
            <consortium name="RefSeq"/>
        </authorList>
    </citation>
    <scope>IDENTIFICATION</scope>
    <source>
        <tissue evidence="16">Entire body</tissue>
    </source>
</reference>
<dbReference type="GO" id="GO:0005886">
    <property type="term" value="C:plasma membrane"/>
    <property type="evidence" value="ECO:0007669"/>
    <property type="project" value="TreeGrafter"/>
</dbReference>
<evidence type="ECO:0000256" key="9">
    <source>
        <dbReference type="ARBA" id="ARBA00023018"/>
    </source>
</evidence>
<comment type="cofactor">
    <cofactor evidence="1">
        <name>Ca(2+)</name>
        <dbReference type="ChEBI" id="CHEBI:29108"/>
    </cofactor>
</comment>
<dbReference type="Gene3D" id="2.60.40.150">
    <property type="entry name" value="C2 domain"/>
    <property type="match status" value="2"/>
</dbReference>
<dbReference type="InterPro" id="IPR001565">
    <property type="entry name" value="Synaptotagmin"/>
</dbReference>
<feature type="compositionally biased region" description="Acidic residues" evidence="12">
    <location>
        <begin position="152"/>
        <end position="165"/>
    </location>
</feature>
<feature type="region of interest" description="Disordered" evidence="12">
    <location>
        <begin position="140"/>
        <end position="169"/>
    </location>
</feature>
<keyword evidence="4 13" id="KW-0812">Transmembrane</keyword>
<evidence type="ECO:0000256" key="3">
    <source>
        <dbReference type="ARBA" id="ARBA00006996"/>
    </source>
</evidence>
<dbReference type="RefSeq" id="XP_025831932.1">
    <property type="nucleotide sequence ID" value="XM_025976147.1"/>
</dbReference>
<evidence type="ECO:0000256" key="2">
    <source>
        <dbReference type="ARBA" id="ARBA00004254"/>
    </source>
</evidence>
<feature type="domain" description="C2" evidence="14">
    <location>
        <begin position="307"/>
        <end position="440"/>
    </location>
</feature>
<evidence type="ECO:0000259" key="14">
    <source>
        <dbReference type="PROSITE" id="PS50004"/>
    </source>
</evidence>
<dbReference type="SMART" id="SM00239">
    <property type="entry name" value="C2"/>
    <property type="match status" value="2"/>
</dbReference>
<comment type="similarity">
    <text evidence="3">Belongs to the synaptotagmin family.</text>
</comment>
<evidence type="ECO:0000256" key="7">
    <source>
        <dbReference type="ARBA" id="ARBA00022837"/>
    </source>
</evidence>
<dbReference type="FunFam" id="2.60.40.150:FF:000016">
    <property type="entry name" value="Synaptotagmin 1"/>
    <property type="match status" value="1"/>
</dbReference>
<comment type="subcellular location">
    <subcellularLocation>
        <location evidence="2">Cytoplasmic vesicle</location>
        <location evidence="2">Secretory vesicle</location>
        <location evidence="2">Synaptic vesicle membrane</location>
        <topology evidence="2">Single-pass membrane protein</topology>
    </subcellularLocation>
</comment>
<dbReference type="CTD" id="6857"/>
<dbReference type="GeneID" id="108738044"/>
<dbReference type="GO" id="GO:0005544">
    <property type="term" value="F:calcium-dependent phospholipid binding"/>
    <property type="evidence" value="ECO:0007669"/>
    <property type="project" value="TreeGrafter"/>
</dbReference>
<keyword evidence="5" id="KW-0479">Metal-binding</keyword>
<dbReference type="PRINTS" id="PR00360">
    <property type="entry name" value="C2DOMAIN"/>
</dbReference>
<evidence type="ECO:0000256" key="10">
    <source>
        <dbReference type="ARBA" id="ARBA00023136"/>
    </source>
</evidence>
<dbReference type="InterPro" id="IPR000008">
    <property type="entry name" value="C2_dom"/>
</dbReference>
<dbReference type="FunFam" id="2.60.40.150:FF:000007">
    <property type="entry name" value="Synaptotagmin 1"/>
    <property type="match status" value="1"/>
</dbReference>
<evidence type="ECO:0000313" key="16">
    <source>
        <dbReference type="RefSeq" id="XP_025831932.1"/>
    </source>
</evidence>
<keyword evidence="6" id="KW-0677">Repeat</keyword>
<dbReference type="CDD" id="cd08385">
    <property type="entry name" value="C2A_Synaptotagmin-1-5-6-9-10"/>
    <property type="match status" value="1"/>
</dbReference>
<dbReference type="GO" id="GO:0005509">
    <property type="term" value="F:calcium ion binding"/>
    <property type="evidence" value="ECO:0007669"/>
    <property type="project" value="TreeGrafter"/>
</dbReference>
<organism evidence="15 16">
    <name type="scientific">Agrilus planipennis</name>
    <name type="common">Emerald ash borer</name>
    <name type="synonym">Agrilus marcopoli</name>
    <dbReference type="NCBI Taxonomy" id="224129"/>
    <lineage>
        <taxon>Eukaryota</taxon>
        <taxon>Metazoa</taxon>
        <taxon>Ecdysozoa</taxon>
        <taxon>Arthropoda</taxon>
        <taxon>Hexapoda</taxon>
        <taxon>Insecta</taxon>
        <taxon>Pterygota</taxon>
        <taxon>Neoptera</taxon>
        <taxon>Endopterygota</taxon>
        <taxon>Coleoptera</taxon>
        <taxon>Polyphaga</taxon>
        <taxon>Elateriformia</taxon>
        <taxon>Buprestoidea</taxon>
        <taxon>Buprestidae</taxon>
        <taxon>Agrilinae</taxon>
        <taxon>Agrilus</taxon>
    </lineage>
</organism>
<evidence type="ECO:0000256" key="4">
    <source>
        <dbReference type="ARBA" id="ARBA00022692"/>
    </source>
</evidence>
<proteinExistence type="inferred from homology"/>
<evidence type="ECO:0000256" key="11">
    <source>
        <dbReference type="ARBA" id="ARBA00023329"/>
    </source>
</evidence>
<keyword evidence="8 13" id="KW-1133">Transmembrane helix</keyword>
<evidence type="ECO:0000313" key="15">
    <source>
        <dbReference type="Proteomes" id="UP000192223"/>
    </source>
</evidence>
<evidence type="ECO:0000256" key="13">
    <source>
        <dbReference type="SAM" id="Phobius"/>
    </source>
</evidence>
<dbReference type="GO" id="GO:0007626">
    <property type="term" value="P:locomotory behavior"/>
    <property type="evidence" value="ECO:0007669"/>
    <property type="project" value="UniProtKB-ARBA"/>
</dbReference>
<keyword evidence="9" id="KW-0770">Synapse</keyword>
<gene>
    <name evidence="16" type="primary">LOC108738044</name>
</gene>
<evidence type="ECO:0000256" key="8">
    <source>
        <dbReference type="ARBA" id="ARBA00022989"/>
    </source>
</evidence>
<dbReference type="GO" id="GO:0030672">
    <property type="term" value="C:synaptic vesicle membrane"/>
    <property type="evidence" value="ECO:0007669"/>
    <property type="project" value="UniProtKB-SubCell"/>
</dbReference>
<sequence>MAPPSFNIWKRQAKVEETISEPLTTTLSFGEIATEAGNEKPLEKPLTSKEEIEKSIPFTQEKTTTVLSTTEAATTSETSVKKEVVNVVTNTVEDISKKSGVPPTVIICILIVLAILILGICFCCIRRCFRKRRAKDGKKGMKGVDLKSVQPDMEELTENAEEPDEGEKPEVQKLGKLQYKLEYDFNQNSLSVTVIQAEELPALDMGGTSDPYVKVYLLPDKKKKFETKVHRKTLNPVFNETFVFKNIPYADAMNKTLVFAIFDFDRFSKHDQIGEVKVPLCQIDLAQTIEEWRELQSVEGEGGQENKLGDICFSLRYVPTAGKLTVVILEAKNLKKMDVGGLSDPYVKIALMQNGKRLKKKKTSIKKCTLNPYYNESFTFEVPFEQIQKVNLVVTVVDYDRIGTSEPIGKVVLGYNASGTELRHWSDMLASPRRPIAQWHTLKDPEDEKKD</sequence>
<dbReference type="PANTHER" id="PTHR10024:SF227">
    <property type="entry name" value="SYNAPTOTAGMIN 1"/>
    <property type="match status" value="1"/>
</dbReference>
<evidence type="ECO:0000256" key="1">
    <source>
        <dbReference type="ARBA" id="ARBA00001913"/>
    </source>
</evidence>
<accession>A0A7F5R7J0</accession>
<dbReference type="GO" id="GO:0000149">
    <property type="term" value="F:SNARE binding"/>
    <property type="evidence" value="ECO:0007669"/>
    <property type="project" value="TreeGrafter"/>
</dbReference>
<dbReference type="AlphaFoldDB" id="A0A7F5R7J0"/>
<dbReference type="InterPro" id="IPR035892">
    <property type="entry name" value="C2_domain_sf"/>
</dbReference>
<dbReference type="Pfam" id="PF00168">
    <property type="entry name" value="C2"/>
    <property type="match status" value="2"/>
</dbReference>
<keyword evidence="7" id="KW-0106">Calcium</keyword>
<dbReference type="PRINTS" id="PR00399">
    <property type="entry name" value="SYNAPTOTAGMN"/>
</dbReference>
<dbReference type="CDD" id="cd08402">
    <property type="entry name" value="C2B_Synaptotagmin-1"/>
    <property type="match status" value="1"/>
</dbReference>
<dbReference type="GO" id="GO:0001786">
    <property type="term" value="F:phosphatidylserine binding"/>
    <property type="evidence" value="ECO:0007669"/>
    <property type="project" value="TreeGrafter"/>
</dbReference>
<dbReference type="GO" id="GO:0048791">
    <property type="term" value="P:calcium ion-regulated exocytosis of neurotransmitter"/>
    <property type="evidence" value="ECO:0007669"/>
    <property type="project" value="TreeGrafter"/>
</dbReference>
<dbReference type="GO" id="GO:0030424">
    <property type="term" value="C:axon"/>
    <property type="evidence" value="ECO:0007669"/>
    <property type="project" value="TreeGrafter"/>
</dbReference>
<evidence type="ECO:0000256" key="5">
    <source>
        <dbReference type="ARBA" id="ARBA00022723"/>
    </source>
</evidence>
<protein>
    <submittedName>
        <fullName evidence="16">Synaptotagmin 1 isoform X3</fullName>
    </submittedName>
</protein>
<keyword evidence="10 13" id="KW-0472">Membrane</keyword>
<keyword evidence="15" id="KW-1185">Reference proteome</keyword>
<evidence type="ECO:0000256" key="12">
    <source>
        <dbReference type="SAM" id="MobiDB-lite"/>
    </source>
</evidence>
<feature type="transmembrane region" description="Helical" evidence="13">
    <location>
        <begin position="104"/>
        <end position="125"/>
    </location>
</feature>